<dbReference type="AlphaFoldDB" id="A0A4W4F4L3"/>
<reference evidence="3" key="2">
    <citation type="journal article" date="2017" name="Sci. Adv.">
        <title>A tail of two voltages: Proteomic comparison of the three electric organs of the electric eel.</title>
        <authorList>
            <person name="Traeger L.L."/>
            <person name="Sabat G."/>
            <person name="Barrett-Wilt G.A."/>
            <person name="Wells G.B."/>
            <person name="Sussman M.R."/>
        </authorList>
    </citation>
    <scope>NUCLEOTIDE SEQUENCE [LARGE SCALE GENOMIC DNA]</scope>
</reference>
<dbReference type="Proteomes" id="UP000314983">
    <property type="component" value="Chromosome 1"/>
</dbReference>
<reference evidence="3" key="1">
    <citation type="journal article" date="2014" name="Science">
        <title>Nonhuman genetics. Genomic basis for the convergent evolution of electric organs.</title>
        <authorList>
            <person name="Gallant J.R."/>
            <person name="Traeger L.L."/>
            <person name="Volkening J.D."/>
            <person name="Moffett H."/>
            <person name="Chen P.H."/>
            <person name="Novina C.D."/>
            <person name="Phillips G.N.Jr."/>
            <person name="Anand R."/>
            <person name="Wells G.B."/>
            <person name="Pinch M."/>
            <person name="Guth R."/>
            <person name="Unguez G.A."/>
            <person name="Albert J.S."/>
            <person name="Zakon H.H."/>
            <person name="Samanta M.P."/>
            <person name="Sussman M.R."/>
        </authorList>
    </citation>
    <scope>NUCLEOTIDE SEQUENCE [LARGE SCALE GENOMIC DNA]</scope>
</reference>
<keyword evidence="3" id="KW-1185">Reference proteome</keyword>
<name>A0A4W4F4L3_ELEEL</name>
<dbReference type="OMA" id="HYYQSAP"/>
<dbReference type="Ensembl" id="ENSEEET00000018867.2">
    <property type="protein sequence ID" value="ENSEEEP00000018659.2"/>
    <property type="gene ID" value="ENSEEEG00000009174.2"/>
</dbReference>
<sequence length="150" mass="16877">CQRTPLIPQPVTLFQQLPAALASPVTSLRPGHVREDLVELMMMQNAQMHQVIMNNMTMVALRSFGCTNTPEQSIPAVVSEEDPEVYHHHYPYAPCLSSPVWLPQPLPVPQCEVLLPQTIQSFQDPPHSPEAVCTDHRAITDRSENTTRYI</sequence>
<dbReference type="Pfam" id="PF15248">
    <property type="entry name" value="DUF4587"/>
    <property type="match status" value="1"/>
</dbReference>
<reference evidence="2" key="3">
    <citation type="submission" date="2020-05" db="EMBL/GenBank/DDBJ databases">
        <title>Electrophorus electricus (electric eel) genome, fEleEle1, primary haplotype.</title>
        <authorList>
            <person name="Myers G."/>
            <person name="Meyer A."/>
            <person name="Fedrigo O."/>
            <person name="Formenti G."/>
            <person name="Rhie A."/>
            <person name="Tracey A."/>
            <person name="Sims Y."/>
            <person name="Jarvis E.D."/>
        </authorList>
    </citation>
    <scope>NUCLEOTIDE SEQUENCE [LARGE SCALE GENOMIC DNA]</scope>
</reference>
<organism evidence="2 3">
    <name type="scientific">Electrophorus electricus</name>
    <name type="common">Electric eel</name>
    <name type="synonym">Gymnotus electricus</name>
    <dbReference type="NCBI Taxonomy" id="8005"/>
    <lineage>
        <taxon>Eukaryota</taxon>
        <taxon>Metazoa</taxon>
        <taxon>Chordata</taxon>
        <taxon>Craniata</taxon>
        <taxon>Vertebrata</taxon>
        <taxon>Euteleostomi</taxon>
        <taxon>Actinopterygii</taxon>
        <taxon>Neopterygii</taxon>
        <taxon>Teleostei</taxon>
        <taxon>Ostariophysi</taxon>
        <taxon>Gymnotiformes</taxon>
        <taxon>Gymnotoidei</taxon>
        <taxon>Gymnotidae</taxon>
        <taxon>Electrophorus</taxon>
    </lineage>
</organism>
<evidence type="ECO:0000313" key="3">
    <source>
        <dbReference type="Proteomes" id="UP000314983"/>
    </source>
</evidence>
<protein>
    <recommendedName>
        <fullName evidence="1">DUF4587 domain-containing protein</fullName>
    </recommendedName>
</protein>
<evidence type="ECO:0000259" key="1">
    <source>
        <dbReference type="Pfam" id="PF15248"/>
    </source>
</evidence>
<dbReference type="InterPro" id="IPR038915">
    <property type="entry name" value="PRR29-like"/>
</dbReference>
<reference evidence="2" key="4">
    <citation type="submission" date="2025-08" db="UniProtKB">
        <authorList>
            <consortium name="Ensembl"/>
        </authorList>
    </citation>
    <scope>IDENTIFICATION</scope>
</reference>
<feature type="domain" description="DUF4587" evidence="1">
    <location>
        <begin position="29"/>
        <end position="90"/>
    </location>
</feature>
<accession>A0A4W4F4L3</accession>
<evidence type="ECO:0000313" key="2">
    <source>
        <dbReference type="Ensembl" id="ENSEEEP00000018659.2"/>
    </source>
</evidence>
<dbReference type="GeneTree" id="ENSGT00940000168169"/>
<proteinExistence type="predicted"/>
<reference evidence="2" key="5">
    <citation type="submission" date="2025-09" db="UniProtKB">
        <authorList>
            <consortium name="Ensembl"/>
        </authorList>
    </citation>
    <scope>IDENTIFICATION</scope>
</reference>
<dbReference type="InterPro" id="IPR027904">
    <property type="entry name" value="DUF4587"/>
</dbReference>
<dbReference type="PANTHER" id="PTHR28604">
    <property type="match status" value="1"/>
</dbReference>
<dbReference type="PANTHER" id="PTHR28604:SF1">
    <property type="entry name" value="PROLINE-RICH PROTEIN 29"/>
    <property type="match status" value="1"/>
</dbReference>